<evidence type="ECO:0000313" key="1">
    <source>
        <dbReference type="EMBL" id="MQM14326.1"/>
    </source>
</evidence>
<dbReference type="AlphaFoldDB" id="A0A843X0M5"/>
<evidence type="ECO:0000313" key="2">
    <source>
        <dbReference type="Proteomes" id="UP000652761"/>
    </source>
</evidence>
<dbReference type="EMBL" id="NMUH01006051">
    <property type="protein sequence ID" value="MQM14326.1"/>
    <property type="molecule type" value="Genomic_DNA"/>
</dbReference>
<sequence length="364" mass="39595">LRRRQGKDTPATPSSFPYFSACPPRRRASPADPIAFFLLCSGAGDWPLSRCGPPPPVLMEAVLSWSTFCGVEGLLIAEGFLLNVDGASKGNPGTCGGGGCIRDRSGNLKLAFAHNYGFGGSLVAERYGTWRTYWKGVHLCRPRVYADRVPLPDYAGCLGNRVRLPNYASCPDNRVCLPNYAGCPSDKVLLLPSRVIFSIPITTRGREPSSSGGGGGSATWTPAMLDFWCHELERAPTFRKLFVKTHKRKGTDDYVSEIARTITVKTYDRMMADRYAEGTPQPDLDPEAWVRAAGGPRKSRVYDFGDSLDTTPALSSYASSVAPPAYVSSSATTPDNGGEDMRILIREELQLHFGAMVEQLISVI</sequence>
<comment type="caution">
    <text evidence="1">The sequence shown here is derived from an EMBL/GenBank/DDBJ whole genome shotgun (WGS) entry which is preliminary data.</text>
</comment>
<feature type="non-terminal residue" evidence="1">
    <location>
        <position position="364"/>
    </location>
</feature>
<accession>A0A843X0M5</accession>
<name>A0A843X0M5_COLES</name>
<dbReference type="Proteomes" id="UP000652761">
    <property type="component" value="Unassembled WGS sequence"/>
</dbReference>
<gene>
    <name evidence="1" type="ORF">Taro_047256</name>
</gene>
<organism evidence="1 2">
    <name type="scientific">Colocasia esculenta</name>
    <name type="common">Wild taro</name>
    <name type="synonym">Arum esculentum</name>
    <dbReference type="NCBI Taxonomy" id="4460"/>
    <lineage>
        <taxon>Eukaryota</taxon>
        <taxon>Viridiplantae</taxon>
        <taxon>Streptophyta</taxon>
        <taxon>Embryophyta</taxon>
        <taxon>Tracheophyta</taxon>
        <taxon>Spermatophyta</taxon>
        <taxon>Magnoliopsida</taxon>
        <taxon>Liliopsida</taxon>
        <taxon>Araceae</taxon>
        <taxon>Aroideae</taxon>
        <taxon>Colocasieae</taxon>
        <taxon>Colocasia</taxon>
    </lineage>
</organism>
<reference evidence="1" key="1">
    <citation type="submission" date="2017-07" db="EMBL/GenBank/DDBJ databases">
        <title>Taro Niue Genome Assembly and Annotation.</title>
        <authorList>
            <person name="Atibalentja N."/>
            <person name="Keating K."/>
            <person name="Fields C.J."/>
        </authorList>
    </citation>
    <scope>NUCLEOTIDE SEQUENCE</scope>
    <source>
        <strain evidence="1">Niue_2</strain>
        <tissue evidence="1">Leaf</tissue>
    </source>
</reference>
<protein>
    <submittedName>
        <fullName evidence="1">Uncharacterized protein</fullName>
    </submittedName>
</protein>
<proteinExistence type="predicted"/>
<keyword evidence="2" id="KW-1185">Reference proteome</keyword>